<dbReference type="AlphaFoldDB" id="A0A0K0DN18"/>
<evidence type="ECO:0000313" key="2">
    <source>
        <dbReference type="WBParaSite" id="ACAC_0001313401-mRNA-1"/>
    </source>
</evidence>
<accession>A0A0K0DN18</accession>
<protein>
    <submittedName>
        <fullName evidence="2">Peptidase A1 domain-containing protein</fullName>
    </submittedName>
</protein>
<organism evidence="1 2">
    <name type="scientific">Angiostrongylus cantonensis</name>
    <name type="common">Rat lungworm</name>
    <dbReference type="NCBI Taxonomy" id="6313"/>
    <lineage>
        <taxon>Eukaryota</taxon>
        <taxon>Metazoa</taxon>
        <taxon>Ecdysozoa</taxon>
        <taxon>Nematoda</taxon>
        <taxon>Chromadorea</taxon>
        <taxon>Rhabditida</taxon>
        <taxon>Rhabditina</taxon>
        <taxon>Rhabditomorpha</taxon>
        <taxon>Strongyloidea</taxon>
        <taxon>Metastrongylidae</taxon>
        <taxon>Angiostrongylus</taxon>
    </lineage>
</organism>
<dbReference type="Proteomes" id="UP000035642">
    <property type="component" value="Unassembled WGS sequence"/>
</dbReference>
<evidence type="ECO:0000313" key="1">
    <source>
        <dbReference type="Proteomes" id="UP000035642"/>
    </source>
</evidence>
<sequence length="121" mass="12577">MQLSVDVGTASAWVAADRSGNAGGCCVAGGGAPCAQPRPSIAATRPRAVDAVRVSGSLAAPSPGPVLRREQEASVEALILLSKMIKYDFIGSDEKKTSTEVPYHIRDESFLRACDNTTSGQ</sequence>
<dbReference type="WBParaSite" id="ACAC_0001313401-mRNA-1">
    <property type="protein sequence ID" value="ACAC_0001313401-mRNA-1"/>
    <property type="gene ID" value="ACAC_0001313401"/>
</dbReference>
<name>A0A0K0DN18_ANGCA</name>
<proteinExistence type="predicted"/>
<keyword evidence="1" id="KW-1185">Reference proteome</keyword>
<reference evidence="1" key="1">
    <citation type="submission" date="2012-09" db="EMBL/GenBank/DDBJ databases">
        <authorList>
            <person name="Martin A.A."/>
        </authorList>
    </citation>
    <scope>NUCLEOTIDE SEQUENCE</scope>
</reference>
<reference evidence="2" key="2">
    <citation type="submission" date="2017-02" db="UniProtKB">
        <authorList>
            <consortium name="WormBaseParasite"/>
        </authorList>
    </citation>
    <scope>IDENTIFICATION</scope>
</reference>